<organism evidence="3 4">
    <name type="scientific">Handelsmanbacteria sp. (strain RIFCSPLOWO2_12_FULL_64_10)</name>
    <dbReference type="NCBI Taxonomy" id="1817868"/>
    <lineage>
        <taxon>Bacteria</taxon>
        <taxon>Candidatus Handelsmaniibacteriota</taxon>
    </lineage>
</organism>
<feature type="domain" description="Acetyl xylan esterase" evidence="2">
    <location>
        <begin position="3"/>
        <end position="311"/>
    </location>
</feature>
<dbReference type="InterPro" id="IPR029058">
    <property type="entry name" value="AB_hydrolase_fold"/>
</dbReference>
<dbReference type="SUPFAM" id="SSF53474">
    <property type="entry name" value="alpha/beta-Hydrolases"/>
    <property type="match status" value="1"/>
</dbReference>
<dbReference type="InterPro" id="IPR039069">
    <property type="entry name" value="CE7"/>
</dbReference>
<dbReference type="GO" id="GO:0052689">
    <property type="term" value="F:carboxylic ester hydrolase activity"/>
    <property type="evidence" value="ECO:0007669"/>
    <property type="project" value="TreeGrafter"/>
</dbReference>
<name>A0A1F6CB22_HANXR</name>
<dbReference type="GO" id="GO:0005976">
    <property type="term" value="P:polysaccharide metabolic process"/>
    <property type="evidence" value="ECO:0007669"/>
    <property type="project" value="TreeGrafter"/>
</dbReference>
<evidence type="ECO:0000313" key="4">
    <source>
        <dbReference type="Proteomes" id="UP000178606"/>
    </source>
</evidence>
<dbReference type="PANTHER" id="PTHR40111">
    <property type="entry name" value="CEPHALOSPORIN-C DEACETYLASE"/>
    <property type="match status" value="1"/>
</dbReference>
<dbReference type="Proteomes" id="UP000178606">
    <property type="component" value="Unassembled WGS sequence"/>
</dbReference>
<dbReference type="InterPro" id="IPR008391">
    <property type="entry name" value="AXE1_dom"/>
</dbReference>
<protein>
    <recommendedName>
        <fullName evidence="2">Acetyl xylan esterase domain-containing protein</fullName>
    </recommendedName>
</protein>
<dbReference type="PANTHER" id="PTHR40111:SF1">
    <property type="entry name" value="CEPHALOSPORIN-C DEACETYLASE"/>
    <property type="match status" value="1"/>
</dbReference>
<dbReference type="EMBL" id="MFKF01000340">
    <property type="protein sequence ID" value="OGG46137.1"/>
    <property type="molecule type" value="Genomic_DNA"/>
</dbReference>
<proteinExistence type="predicted"/>
<dbReference type="AlphaFoldDB" id="A0A1F6CB22"/>
<dbReference type="Pfam" id="PF05448">
    <property type="entry name" value="AXE1"/>
    <property type="match status" value="1"/>
</dbReference>
<evidence type="ECO:0000313" key="3">
    <source>
        <dbReference type="EMBL" id="OGG46137.1"/>
    </source>
</evidence>
<dbReference type="Gene3D" id="3.40.50.1820">
    <property type="entry name" value="alpha/beta hydrolase"/>
    <property type="match status" value="1"/>
</dbReference>
<accession>A0A1F6CB22</accession>
<comment type="caution">
    <text evidence="3">The sequence shown here is derived from an EMBL/GenBank/DDBJ whole genome shotgun (WGS) entry which is preliminary data.</text>
</comment>
<evidence type="ECO:0000256" key="1">
    <source>
        <dbReference type="PIRSR" id="PIRSR639069-2"/>
    </source>
</evidence>
<sequence>MPEYEAQLEHLRRYHPDRTARPDYDDFWAGVVRQAGDQPLKEAAGPVDHPVRQLDVAEVRIDGLGHGRLCGWRYLPRARRPCPGLILFHDYLGFRGRVVTHLMWALQGYAVLALDLRGHGDSSDAFHYSTGGPKGWMTLGVRDQNEYYLREVCGDALRALRYLASLPEVDASRIGLRGVGLGATTALTVAALDRRVAAVAADAPSLCCFERALSSAGGDPIAEIVGYLNRYPDREARVCETLSYFDPLNAADRIACPVHVSLGLKDGASPAATVFGVYNRIQAEKEMRVYPYDGHGVAGDVNEEVVIAYFQRHLKP</sequence>
<evidence type="ECO:0000259" key="2">
    <source>
        <dbReference type="Pfam" id="PF05448"/>
    </source>
</evidence>
<gene>
    <name evidence="3" type="ORF">A3F84_06225</name>
</gene>
<feature type="binding site" evidence="1">
    <location>
        <position position="91"/>
    </location>
    <ligand>
        <name>substrate</name>
    </ligand>
</feature>
<reference evidence="3 4" key="1">
    <citation type="journal article" date="2016" name="Nat. Commun.">
        <title>Thousands of microbial genomes shed light on interconnected biogeochemical processes in an aquifer system.</title>
        <authorList>
            <person name="Anantharaman K."/>
            <person name="Brown C.T."/>
            <person name="Hug L.A."/>
            <person name="Sharon I."/>
            <person name="Castelle C.J."/>
            <person name="Probst A.J."/>
            <person name="Thomas B.C."/>
            <person name="Singh A."/>
            <person name="Wilkins M.J."/>
            <person name="Karaoz U."/>
            <person name="Brodie E.L."/>
            <person name="Williams K.H."/>
            <person name="Hubbard S.S."/>
            <person name="Banfield J.F."/>
        </authorList>
    </citation>
    <scope>NUCLEOTIDE SEQUENCE [LARGE SCALE GENOMIC DNA]</scope>
    <source>
        <strain evidence="4">RIFCSPLOWO2_12_FULL_64_10</strain>
    </source>
</reference>